<dbReference type="Gene3D" id="1.20.120.1780">
    <property type="entry name" value="UbiA prenyltransferase"/>
    <property type="match status" value="1"/>
</dbReference>
<evidence type="ECO:0000256" key="7">
    <source>
        <dbReference type="ARBA" id="ARBA00022989"/>
    </source>
</evidence>
<feature type="transmembrane region" description="Helical" evidence="9">
    <location>
        <begin position="97"/>
        <end position="118"/>
    </location>
</feature>
<comment type="cofactor">
    <cofactor evidence="1">
        <name>Mg(2+)</name>
        <dbReference type="ChEBI" id="CHEBI:18420"/>
    </cofactor>
</comment>
<reference evidence="10" key="1">
    <citation type="submission" date="2023-01" db="EMBL/GenBank/DDBJ databases">
        <authorList>
            <person name="Van Ghelder C."/>
            <person name="Rancurel C."/>
        </authorList>
    </citation>
    <scope>NUCLEOTIDE SEQUENCE</scope>
    <source>
        <strain evidence="10">CNCM I-4278</strain>
    </source>
</reference>
<keyword evidence="6 9" id="KW-0812">Transmembrane</keyword>
<evidence type="ECO:0000256" key="8">
    <source>
        <dbReference type="ARBA" id="ARBA00023136"/>
    </source>
</evidence>
<feature type="transmembrane region" description="Helical" evidence="9">
    <location>
        <begin position="171"/>
        <end position="189"/>
    </location>
</feature>
<evidence type="ECO:0000313" key="10">
    <source>
        <dbReference type="EMBL" id="CAI6331886.1"/>
    </source>
</evidence>
<dbReference type="GO" id="GO:0005743">
    <property type="term" value="C:mitochondrial inner membrane"/>
    <property type="evidence" value="ECO:0007669"/>
    <property type="project" value="TreeGrafter"/>
</dbReference>
<evidence type="ECO:0000256" key="4">
    <source>
        <dbReference type="ARBA" id="ARBA00005985"/>
    </source>
</evidence>
<comment type="similarity">
    <text evidence="4">Belongs to the UbiA prenyltransferase family.</text>
</comment>
<accession>A0A9W4XT53</accession>
<feature type="transmembrane region" description="Helical" evidence="9">
    <location>
        <begin position="57"/>
        <end position="77"/>
    </location>
</feature>
<dbReference type="Gene3D" id="1.10.357.140">
    <property type="entry name" value="UbiA prenyltransferase"/>
    <property type="match status" value="1"/>
</dbReference>
<gene>
    <name evidence="10" type="ORF">PDIGIT_LOCUS4915</name>
</gene>
<dbReference type="AlphaFoldDB" id="A0A9W4XT53"/>
<protein>
    <submittedName>
        <fullName evidence="10">Uncharacterized protein</fullName>
    </submittedName>
</protein>
<feature type="transmembrane region" description="Helical" evidence="9">
    <location>
        <begin position="201"/>
        <end position="225"/>
    </location>
</feature>
<dbReference type="InterPro" id="IPR000537">
    <property type="entry name" value="UbiA_prenyltransferase"/>
</dbReference>
<dbReference type="Proteomes" id="UP001152607">
    <property type="component" value="Unassembled WGS sequence"/>
</dbReference>
<evidence type="ECO:0000256" key="5">
    <source>
        <dbReference type="ARBA" id="ARBA00022679"/>
    </source>
</evidence>
<evidence type="ECO:0000256" key="2">
    <source>
        <dbReference type="ARBA" id="ARBA00004141"/>
    </source>
</evidence>
<organism evidence="10 11">
    <name type="scientific">Periconia digitata</name>
    <dbReference type="NCBI Taxonomy" id="1303443"/>
    <lineage>
        <taxon>Eukaryota</taxon>
        <taxon>Fungi</taxon>
        <taxon>Dikarya</taxon>
        <taxon>Ascomycota</taxon>
        <taxon>Pezizomycotina</taxon>
        <taxon>Dothideomycetes</taxon>
        <taxon>Pleosporomycetidae</taxon>
        <taxon>Pleosporales</taxon>
        <taxon>Massarineae</taxon>
        <taxon>Periconiaceae</taxon>
        <taxon>Periconia</taxon>
    </lineage>
</organism>
<dbReference type="GO" id="GO:0008412">
    <property type="term" value="F:4-hydroxybenzoate polyprenyltransferase activity"/>
    <property type="evidence" value="ECO:0007669"/>
    <property type="project" value="TreeGrafter"/>
</dbReference>
<keyword evidence="7 9" id="KW-1133">Transmembrane helix</keyword>
<feature type="transmembrane region" description="Helical" evidence="9">
    <location>
        <begin position="139"/>
        <end position="159"/>
    </location>
</feature>
<keyword evidence="8 9" id="KW-0472">Membrane</keyword>
<evidence type="ECO:0000313" key="11">
    <source>
        <dbReference type="Proteomes" id="UP001152607"/>
    </source>
</evidence>
<feature type="transmembrane region" description="Helical" evidence="9">
    <location>
        <begin position="303"/>
        <end position="322"/>
    </location>
</feature>
<dbReference type="EMBL" id="CAOQHR010000003">
    <property type="protein sequence ID" value="CAI6331886.1"/>
    <property type="molecule type" value="Genomic_DNA"/>
</dbReference>
<comment type="subcellular location">
    <subcellularLocation>
        <location evidence="2">Membrane</location>
        <topology evidence="2">Multi-pass membrane protein</topology>
    </subcellularLocation>
</comment>
<sequence length="418" mass="46653">MTQYIGIGSIKHYLCSPQPICPVAQFEFTRTLQYPRIREMTPALQTRLRLYAELTRLTKPIGILIIMYPFLLGFLFTLISMEPIEWTLHPPQVLHTYIPMICLFSIFWRSFGCVWDDIVDARLDAMVERTRTRPLAQKAISILHACIIAAALLFLAVSTTSVITPHSPNKFGLAIYLAPQIIMTLLYPFGKRVSYYTSFWLGFTISWSIFVGARIAGFDIFSHFLDTRHLLWISLSTDDVWLMTVDQSNSARALGLTALFVTYAICTAAQDIIYGFQDIRDDAKLGLKSFAILLGHGPTAKRVLSVLVVLQVAILGSIPQLVHSAKLSKMNTASPVGDYWVVLKASWIFIVFAVVGKAIAWMVVLQRVDLGDVHSTGFYFSQLSFWVQGNIVAGLASQYALIALLDDGAAVKIENSTG</sequence>
<evidence type="ECO:0000256" key="6">
    <source>
        <dbReference type="ARBA" id="ARBA00022692"/>
    </source>
</evidence>
<dbReference type="PANTHER" id="PTHR11048:SF28">
    <property type="entry name" value="4-HYDROXYBENZOATE POLYPRENYLTRANSFERASE, MITOCHONDRIAL"/>
    <property type="match status" value="1"/>
</dbReference>
<dbReference type="GO" id="GO:0006744">
    <property type="term" value="P:ubiquinone biosynthetic process"/>
    <property type="evidence" value="ECO:0007669"/>
    <property type="project" value="TreeGrafter"/>
</dbReference>
<evidence type="ECO:0000256" key="9">
    <source>
        <dbReference type="SAM" id="Phobius"/>
    </source>
</evidence>
<feature type="transmembrane region" description="Helical" evidence="9">
    <location>
        <begin position="253"/>
        <end position="274"/>
    </location>
</feature>
<dbReference type="InterPro" id="IPR039653">
    <property type="entry name" value="Prenyltransferase"/>
</dbReference>
<comment type="caution">
    <text evidence="10">The sequence shown here is derived from an EMBL/GenBank/DDBJ whole genome shotgun (WGS) entry which is preliminary data.</text>
</comment>
<dbReference type="OrthoDB" id="18170at2759"/>
<comment type="pathway">
    <text evidence="3">Secondary metabolite biosynthesis.</text>
</comment>
<proteinExistence type="inferred from homology"/>
<name>A0A9W4XT53_9PLEO</name>
<feature type="transmembrane region" description="Helical" evidence="9">
    <location>
        <begin position="342"/>
        <end position="365"/>
    </location>
</feature>
<dbReference type="Pfam" id="PF01040">
    <property type="entry name" value="UbiA"/>
    <property type="match status" value="1"/>
</dbReference>
<evidence type="ECO:0000256" key="1">
    <source>
        <dbReference type="ARBA" id="ARBA00001946"/>
    </source>
</evidence>
<keyword evidence="11" id="KW-1185">Reference proteome</keyword>
<dbReference type="PANTHER" id="PTHR11048">
    <property type="entry name" value="PRENYLTRANSFERASES"/>
    <property type="match status" value="1"/>
</dbReference>
<keyword evidence="5" id="KW-0808">Transferase</keyword>
<dbReference type="InterPro" id="IPR044878">
    <property type="entry name" value="UbiA_sf"/>
</dbReference>
<evidence type="ECO:0000256" key="3">
    <source>
        <dbReference type="ARBA" id="ARBA00005179"/>
    </source>
</evidence>